<feature type="compositionally biased region" description="Polar residues" evidence="1">
    <location>
        <begin position="68"/>
        <end position="83"/>
    </location>
</feature>
<dbReference type="Proteomes" id="UP000504637">
    <property type="component" value="Unplaced"/>
</dbReference>
<dbReference type="AlphaFoldDB" id="A0A6J3LQ19"/>
<dbReference type="GeneID" id="54365922"/>
<organism evidence="3">
    <name type="scientific">Dissoconium aciculare CBS 342.82</name>
    <dbReference type="NCBI Taxonomy" id="1314786"/>
    <lineage>
        <taxon>Eukaryota</taxon>
        <taxon>Fungi</taxon>
        <taxon>Dikarya</taxon>
        <taxon>Ascomycota</taxon>
        <taxon>Pezizomycotina</taxon>
        <taxon>Dothideomycetes</taxon>
        <taxon>Dothideomycetidae</taxon>
        <taxon>Mycosphaerellales</taxon>
        <taxon>Dissoconiaceae</taxon>
        <taxon>Dissoconium</taxon>
    </lineage>
</organism>
<dbReference type="PANTHER" id="PTHR42085:SF1">
    <property type="entry name" value="F-BOX DOMAIN-CONTAINING PROTEIN"/>
    <property type="match status" value="1"/>
</dbReference>
<feature type="compositionally biased region" description="Polar residues" evidence="1">
    <location>
        <begin position="18"/>
        <end position="28"/>
    </location>
</feature>
<evidence type="ECO:0000256" key="1">
    <source>
        <dbReference type="SAM" id="MobiDB-lite"/>
    </source>
</evidence>
<protein>
    <recommendedName>
        <fullName evidence="4">CUE domain-containing protein</fullName>
    </recommendedName>
</protein>
<proteinExistence type="predicted"/>
<reference evidence="3" key="1">
    <citation type="submission" date="2020-01" db="EMBL/GenBank/DDBJ databases">
        <authorList>
            <consortium name="DOE Joint Genome Institute"/>
            <person name="Haridas S."/>
            <person name="Albert R."/>
            <person name="Binder M."/>
            <person name="Bloem J."/>
            <person name="Labutti K."/>
            <person name="Salamov A."/>
            <person name="Andreopoulos B."/>
            <person name="Baker S.E."/>
            <person name="Barry K."/>
            <person name="Bills G."/>
            <person name="Bluhm B.H."/>
            <person name="Cannon C."/>
            <person name="Castanera R."/>
            <person name="Culley D.E."/>
            <person name="Daum C."/>
            <person name="Ezra D."/>
            <person name="Gonzalez J.B."/>
            <person name="Henrissat B."/>
            <person name="Kuo A."/>
            <person name="Liang C."/>
            <person name="Lipzen A."/>
            <person name="Lutzoni F."/>
            <person name="Magnuson J."/>
            <person name="Mondo S."/>
            <person name="Nolan M."/>
            <person name="Ohm R."/>
            <person name="Pangilinan J."/>
            <person name="Park H.-J."/>
            <person name="Ramirez L."/>
            <person name="Alfaro M."/>
            <person name="Sun H."/>
            <person name="Tritt A."/>
            <person name="Yoshinaga Y."/>
            <person name="Zwiers L.-H."/>
            <person name="Turgeon B.G."/>
            <person name="Goodwin S.B."/>
            <person name="Spatafora J.W."/>
            <person name="Crous P.W."/>
            <person name="Grigoriev I.V."/>
        </authorList>
    </citation>
    <scope>NUCLEOTIDE SEQUENCE</scope>
    <source>
        <strain evidence="3">CBS 342.82</strain>
    </source>
</reference>
<reference evidence="3" key="2">
    <citation type="submission" date="2020-04" db="EMBL/GenBank/DDBJ databases">
        <authorList>
            <consortium name="NCBI Genome Project"/>
        </authorList>
    </citation>
    <scope>NUCLEOTIDE SEQUENCE</scope>
    <source>
        <strain evidence="3">CBS 342.82</strain>
    </source>
</reference>
<dbReference type="PANTHER" id="PTHR42085">
    <property type="entry name" value="F-BOX DOMAIN-CONTAINING PROTEIN"/>
    <property type="match status" value="1"/>
</dbReference>
<evidence type="ECO:0000313" key="3">
    <source>
        <dbReference type="RefSeq" id="XP_033455052.1"/>
    </source>
</evidence>
<dbReference type="OrthoDB" id="5372935at2759"/>
<name>A0A6J3LQ19_9PEZI</name>
<sequence length="578" mass="64979">MASASGDEIHVDHGSYGILSSSLPNSSDFPDVESYIVPVTNHPSLPGPPLNSNATTTTTTTTIKTETNMDGSKTSTTITNPQPARSKVFRRSNFAIRPPSPELGEGEWAITRDARGRPIRASRRMVTSHNALDSDDGEDGLSDEYDEHAEPGEEELSDLEMSVPQLLRNIPDAKLRARVRRINSLYPERSIETITKVVEKHKGNVRDALTYLEEHEGRPMCLGKRKRSESPPALLLGDEDDDIVDLDSEYSDEEATLINREPASVNEVEGSGISQAHEHYSIQLTVNVPLGRQEPIVLRLDPKDLSAANGPSGPKKAKLVTPKKAKTLIVKLSMKSAVNTKRRSKRFAKIIKTFKQSVGFMDLAPELRNKIYRATLTSKSPLHIGRATNLTLTAALLRANRQIYSEARTILYSENRFCIERRSIRHGSFWDPDWKEAGFGPARKFIKIIGPKNIALIRQLSFNLEDALPGLSPPDSTAEKRRFVHDENLISILRNLAKHARLRELNLHFHGRRRVERTDELFLNHMKRVKADSVQFRLYVSEYTGWSTSGYGHERAPDPRVKSMLLMGCERRKKLFTN</sequence>
<dbReference type="InterPro" id="IPR038883">
    <property type="entry name" value="AN11006-like"/>
</dbReference>
<feature type="region of interest" description="Disordered" evidence="1">
    <location>
        <begin position="66"/>
        <end position="85"/>
    </location>
</feature>
<accession>A0A6J3LQ19</accession>
<reference evidence="3" key="3">
    <citation type="submission" date="2025-08" db="UniProtKB">
        <authorList>
            <consortium name="RefSeq"/>
        </authorList>
    </citation>
    <scope>IDENTIFICATION</scope>
    <source>
        <strain evidence="3">CBS 342.82</strain>
    </source>
</reference>
<gene>
    <name evidence="3" type="ORF">K489DRAFT_414076</name>
</gene>
<keyword evidence="2" id="KW-1185">Reference proteome</keyword>
<feature type="region of interest" description="Disordered" evidence="1">
    <location>
        <begin position="1"/>
        <end position="30"/>
    </location>
</feature>
<feature type="compositionally biased region" description="Acidic residues" evidence="1">
    <location>
        <begin position="133"/>
        <end position="158"/>
    </location>
</feature>
<feature type="region of interest" description="Disordered" evidence="1">
    <location>
        <begin position="126"/>
        <end position="158"/>
    </location>
</feature>
<evidence type="ECO:0000313" key="2">
    <source>
        <dbReference type="Proteomes" id="UP000504637"/>
    </source>
</evidence>
<dbReference type="RefSeq" id="XP_033455052.1">
    <property type="nucleotide sequence ID" value="XM_033608123.1"/>
</dbReference>
<evidence type="ECO:0008006" key="4">
    <source>
        <dbReference type="Google" id="ProtNLM"/>
    </source>
</evidence>